<proteinExistence type="predicted"/>
<dbReference type="Proteomes" id="UP001632037">
    <property type="component" value="Unassembled WGS sequence"/>
</dbReference>
<dbReference type="PANTHER" id="PTHR44329">
    <property type="entry name" value="SERINE/THREONINE-PROTEIN KINASE TNNI3K-RELATED"/>
    <property type="match status" value="1"/>
</dbReference>
<organism evidence="2 3">
    <name type="scientific">Phytophthora oleae</name>
    <dbReference type="NCBI Taxonomy" id="2107226"/>
    <lineage>
        <taxon>Eukaryota</taxon>
        <taxon>Sar</taxon>
        <taxon>Stramenopiles</taxon>
        <taxon>Oomycota</taxon>
        <taxon>Peronosporomycetes</taxon>
        <taxon>Peronosporales</taxon>
        <taxon>Peronosporaceae</taxon>
        <taxon>Phytophthora</taxon>
    </lineage>
</organism>
<dbReference type="Gene3D" id="1.10.510.10">
    <property type="entry name" value="Transferase(Phosphotransferase) domain 1"/>
    <property type="match status" value="1"/>
</dbReference>
<protein>
    <recommendedName>
        <fullName evidence="1">Protein kinase domain-containing protein</fullName>
    </recommendedName>
</protein>
<comment type="caution">
    <text evidence="2">The sequence shown here is derived from an EMBL/GenBank/DDBJ whole genome shotgun (WGS) entry which is preliminary data.</text>
</comment>
<dbReference type="InterPro" id="IPR011009">
    <property type="entry name" value="Kinase-like_dom_sf"/>
</dbReference>
<accession>A0ABD3FVT6</accession>
<dbReference type="SUPFAM" id="SSF56112">
    <property type="entry name" value="Protein kinase-like (PK-like)"/>
    <property type="match status" value="1"/>
</dbReference>
<dbReference type="InterPro" id="IPR000719">
    <property type="entry name" value="Prot_kinase_dom"/>
</dbReference>
<feature type="domain" description="Protein kinase" evidence="1">
    <location>
        <begin position="1"/>
        <end position="66"/>
    </location>
</feature>
<gene>
    <name evidence="2" type="ORF">V7S43_005095</name>
</gene>
<name>A0ABD3FVT6_9STRA</name>
<keyword evidence="3" id="KW-1185">Reference proteome</keyword>
<dbReference type="EMBL" id="JBIMZQ010000008">
    <property type="protein sequence ID" value="KAL3669714.1"/>
    <property type="molecule type" value="Genomic_DNA"/>
</dbReference>
<dbReference type="PANTHER" id="PTHR44329:SF214">
    <property type="entry name" value="PROTEIN KINASE DOMAIN-CONTAINING PROTEIN"/>
    <property type="match status" value="1"/>
</dbReference>
<evidence type="ECO:0000313" key="3">
    <source>
        <dbReference type="Proteomes" id="UP001632037"/>
    </source>
</evidence>
<reference evidence="2 3" key="1">
    <citation type="submission" date="2024-09" db="EMBL/GenBank/DDBJ databases">
        <title>Genome sequencing and assembly of Phytophthora oleae, isolate VK10A, causative agent of rot of olive drupes.</title>
        <authorList>
            <person name="Conti Taguali S."/>
            <person name="Riolo M."/>
            <person name="La Spada F."/>
            <person name="Cacciola S.O."/>
            <person name="Dionisio G."/>
        </authorList>
    </citation>
    <scope>NUCLEOTIDE SEQUENCE [LARGE SCALE GENOMIC DNA]</scope>
    <source>
        <strain evidence="2 3">VK10A</strain>
    </source>
</reference>
<dbReference type="InterPro" id="IPR051681">
    <property type="entry name" value="Ser/Thr_Kinases-Pseudokinases"/>
</dbReference>
<dbReference type="Pfam" id="PF00069">
    <property type="entry name" value="Pkinase"/>
    <property type="match status" value="1"/>
</dbReference>
<dbReference type="PROSITE" id="PS50011">
    <property type="entry name" value="PROTEIN_KINASE_DOM"/>
    <property type="match status" value="1"/>
</dbReference>
<dbReference type="AlphaFoldDB" id="A0ABD3FVT6"/>
<evidence type="ECO:0000313" key="2">
    <source>
        <dbReference type="EMBL" id="KAL3669714.1"/>
    </source>
</evidence>
<sequence length="66" mass="7332">MTAGVGTTLWMAPEVMLGQRYDVKADMFSFGVLLSELDVHTIPYTQTKQQILGCGFLSSKTRMDSE</sequence>
<evidence type="ECO:0000259" key="1">
    <source>
        <dbReference type="PROSITE" id="PS50011"/>
    </source>
</evidence>